<dbReference type="Pfam" id="PF13432">
    <property type="entry name" value="TPR_16"/>
    <property type="match status" value="1"/>
</dbReference>
<proteinExistence type="predicted"/>
<dbReference type="InterPro" id="IPR051685">
    <property type="entry name" value="Ycf3/AcsC/BcsC/TPR_MFPF"/>
</dbReference>
<feature type="repeat" description="TPR" evidence="3">
    <location>
        <begin position="388"/>
        <end position="421"/>
    </location>
</feature>
<dbReference type="EMBL" id="CAADFE010000011">
    <property type="protein sequence ID" value="VFJ67249.1"/>
    <property type="molecule type" value="Genomic_DNA"/>
</dbReference>
<protein>
    <submittedName>
        <fullName evidence="4">Tetratricopeptide repeat-containing protein</fullName>
    </submittedName>
</protein>
<evidence type="ECO:0000313" key="4">
    <source>
        <dbReference type="EMBL" id="VFJ67249.1"/>
    </source>
</evidence>
<dbReference type="PROSITE" id="PS50005">
    <property type="entry name" value="TPR"/>
    <property type="match status" value="1"/>
</dbReference>
<dbReference type="PANTHER" id="PTHR44943:SF4">
    <property type="entry name" value="TPR REPEAT-CONTAINING PROTEIN MJ0798"/>
    <property type="match status" value="1"/>
</dbReference>
<keyword evidence="1" id="KW-0677">Repeat</keyword>
<dbReference type="AlphaFoldDB" id="A0A450TIX3"/>
<gene>
    <name evidence="4" type="ORF">BECKFW1821C_GA0114237_101148</name>
</gene>
<dbReference type="Gene3D" id="1.25.40.10">
    <property type="entry name" value="Tetratricopeptide repeat domain"/>
    <property type="match status" value="1"/>
</dbReference>
<dbReference type="SMART" id="SM00028">
    <property type="entry name" value="TPR"/>
    <property type="match status" value="5"/>
</dbReference>
<evidence type="ECO:0000256" key="3">
    <source>
        <dbReference type="PROSITE-ProRule" id="PRU00339"/>
    </source>
</evidence>
<reference evidence="4" key="1">
    <citation type="submission" date="2019-02" db="EMBL/GenBank/DDBJ databases">
        <authorList>
            <person name="Gruber-Vodicka R. H."/>
            <person name="Seah K. B. B."/>
        </authorList>
    </citation>
    <scope>NUCLEOTIDE SEQUENCE</scope>
    <source>
        <strain evidence="4">BECK_BZ131</strain>
    </source>
</reference>
<evidence type="ECO:0000256" key="1">
    <source>
        <dbReference type="ARBA" id="ARBA00022737"/>
    </source>
</evidence>
<keyword evidence="2 3" id="KW-0802">TPR repeat</keyword>
<dbReference type="SUPFAM" id="SSF48452">
    <property type="entry name" value="TPR-like"/>
    <property type="match status" value="1"/>
</dbReference>
<sequence>MSDSFFNELRERFRDKAIPWLLDFDRDPDRALHDMLRGVASVGHLIGSDPGKLLLDWLRGFGSQSPYARLLNEALTRWIENHWGNPLLPGTGPDAGGDATMTSLAWLRAVDTIAASPLSDPREDISPREYPLFGAATRLRERMLADRRFLDNMTEARSHDPQGRAWIALANHQADRVLLEEWWRLLSLPPDEPWYRGQYGLIGLRRLPPENPAFKDGFNKELAEGLGRFGEGLWRRSREGWLSEEAARAEFSTIARLTMARGDFPDRWRGYWRCFVGRHQEGDLLNWWPISEFGSSKPGRGKSSWIEYDPTWPERAQTLARMLRQPKKETIVQSEKLLVEQRHYADATGNTSFLVRTAGRFSGSIRIADPNQALTWARMAKGADPWNAHAWTNEAAALLSLGKREQALCVYGEAILRFPDNAVAHAGYAEVLKFLDRLDEALAAYGETKERFPDNAVARNGYAEVLKSLGRLDEALAAYGETKERFPENVVARNGYAEVLKSLGRLEEALAAYGETKERFPENIVVRTGYEGVLRAMQQRARATGIKEEMPIYEPKARMDEPIQLKTTGWGITTGIQAKEEATLVRSPESSYLASFERSALSSEEITRLITDAYLIRRWAREGEEDDPWLNTGAQRERAGELLAQLSAKEGHDPLVAGESGMLSLATGDRQRALDLLRIAVERFPGSPRVRYALARAEREEAMATEDAAAMTPRQWKKLVRLDRHLFPLQWLGPLLFQVRFPDSDSALRGNVRELAGWLRPGFASRDGADPSFYTWWGKAVYPLLFGATDLSERPDMGRIRGHVRANYRTLVAKEEELVYRHARR</sequence>
<name>A0A450TIX3_9GAMM</name>
<dbReference type="InterPro" id="IPR019734">
    <property type="entry name" value="TPR_rpt"/>
</dbReference>
<dbReference type="Pfam" id="PF14559">
    <property type="entry name" value="TPR_19"/>
    <property type="match status" value="1"/>
</dbReference>
<organism evidence="4">
    <name type="scientific">Candidatus Kentrum sp. FW</name>
    <dbReference type="NCBI Taxonomy" id="2126338"/>
    <lineage>
        <taxon>Bacteria</taxon>
        <taxon>Pseudomonadati</taxon>
        <taxon>Pseudomonadota</taxon>
        <taxon>Gammaproteobacteria</taxon>
        <taxon>Candidatus Kentrum</taxon>
    </lineage>
</organism>
<accession>A0A450TIX3</accession>
<evidence type="ECO:0000256" key="2">
    <source>
        <dbReference type="ARBA" id="ARBA00022803"/>
    </source>
</evidence>
<dbReference type="PANTHER" id="PTHR44943">
    <property type="entry name" value="CELLULOSE SYNTHASE OPERON PROTEIN C"/>
    <property type="match status" value="1"/>
</dbReference>
<dbReference type="InterPro" id="IPR011990">
    <property type="entry name" value="TPR-like_helical_dom_sf"/>
</dbReference>